<evidence type="ECO:0008006" key="3">
    <source>
        <dbReference type="Google" id="ProtNLM"/>
    </source>
</evidence>
<keyword evidence="2" id="KW-1185">Reference proteome</keyword>
<dbReference type="InterPro" id="IPR036047">
    <property type="entry name" value="F-box-like_dom_sf"/>
</dbReference>
<evidence type="ECO:0000313" key="1">
    <source>
        <dbReference type="EMBL" id="RDX48771.1"/>
    </source>
</evidence>
<dbReference type="EMBL" id="KZ857409">
    <property type="protein sequence ID" value="RDX48771.1"/>
    <property type="molecule type" value="Genomic_DNA"/>
</dbReference>
<dbReference type="OrthoDB" id="2757830at2759"/>
<organism evidence="1 2">
    <name type="scientific">Lentinus brumalis</name>
    <dbReference type="NCBI Taxonomy" id="2498619"/>
    <lineage>
        <taxon>Eukaryota</taxon>
        <taxon>Fungi</taxon>
        <taxon>Dikarya</taxon>
        <taxon>Basidiomycota</taxon>
        <taxon>Agaricomycotina</taxon>
        <taxon>Agaricomycetes</taxon>
        <taxon>Polyporales</taxon>
        <taxon>Polyporaceae</taxon>
        <taxon>Lentinus</taxon>
    </lineage>
</organism>
<proteinExistence type="predicted"/>
<sequence length="540" mass="60823">MSNRDDDSEHDGGRTGSATAGLPWAVTLNLDILQVILWYLPRADLLSVSCTSRVVRELAVMELLSRCQKVVYGHSSSFQKWCEFVLADSSRLMCIRDLFLSFEGLNIVEDGFEKGLDDSEVSMDSEAQRDQNIHEQEKIDRKPAELVLDVLRGATCLQRLSIGWADAILEGVPGVASAISRLPALKSFTVEPYSVHAQHSVTDVLATMQSRLMFLHLLHVTYKSCDDSQTGAWDYDLPRALAPHLGTLEELHLGSPDGRTPRVRSTTLHTLEIPLAEQQPRPRELFEAFPNLRTLRTNNYWSGFDPFESVEEDRYLELRDDRISEQRGGHVWASLDTLRGSFMHLYVLGLTCPVRRLEIQSYLPGRHGAAMDIVRYASPQKLVLGIKCCKSERATVHQPSLVVPESSDRPHVTHLTVRILLGTPIASTQDLINDLVPLLQNSKIEYLRLAVGGTYMSDDKLEEHWILDWEHRVKKCVRNLDLRLLRDTLVGVSTTLRVLAFTIVIRGQTAWTIDRSSPGTATATEVDSLDARELIRREEA</sequence>
<protein>
    <recommendedName>
        <fullName evidence="3">F-box domain-containing protein</fullName>
    </recommendedName>
</protein>
<dbReference type="AlphaFoldDB" id="A0A371D8A8"/>
<dbReference type="STRING" id="139420.A0A371D8A8"/>
<dbReference type="CDD" id="cd09917">
    <property type="entry name" value="F-box_SF"/>
    <property type="match status" value="1"/>
</dbReference>
<evidence type="ECO:0000313" key="2">
    <source>
        <dbReference type="Proteomes" id="UP000256964"/>
    </source>
</evidence>
<accession>A0A371D8A8</accession>
<dbReference type="Proteomes" id="UP000256964">
    <property type="component" value="Unassembled WGS sequence"/>
</dbReference>
<name>A0A371D8A8_9APHY</name>
<dbReference type="SUPFAM" id="SSF81383">
    <property type="entry name" value="F-box domain"/>
    <property type="match status" value="1"/>
</dbReference>
<reference evidence="1 2" key="1">
    <citation type="journal article" date="2018" name="Biotechnol. Biofuels">
        <title>Integrative visual omics of the white-rot fungus Polyporus brumalis exposes the biotechnological potential of its oxidative enzymes for delignifying raw plant biomass.</title>
        <authorList>
            <person name="Miyauchi S."/>
            <person name="Rancon A."/>
            <person name="Drula E."/>
            <person name="Hage H."/>
            <person name="Chaduli D."/>
            <person name="Favel A."/>
            <person name="Grisel S."/>
            <person name="Henrissat B."/>
            <person name="Herpoel-Gimbert I."/>
            <person name="Ruiz-Duenas F.J."/>
            <person name="Chevret D."/>
            <person name="Hainaut M."/>
            <person name="Lin J."/>
            <person name="Wang M."/>
            <person name="Pangilinan J."/>
            <person name="Lipzen A."/>
            <person name="Lesage-Meessen L."/>
            <person name="Navarro D."/>
            <person name="Riley R."/>
            <person name="Grigoriev I.V."/>
            <person name="Zhou S."/>
            <person name="Raouche S."/>
            <person name="Rosso M.N."/>
        </authorList>
    </citation>
    <scope>NUCLEOTIDE SEQUENCE [LARGE SCALE GENOMIC DNA]</scope>
    <source>
        <strain evidence="1 2">BRFM 1820</strain>
    </source>
</reference>
<gene>
    <name evidence="1" type="ORF">OH76DRAFT_627891</name>
</gene>